<dbReference type="EMBL" id="CAJVPZ010045422">
    <property type="protein sequence ID" value="CAG8769300.1"/>
    <property type="molecule type" value="Genomic_DNA"/>
</dbReference>
<dbReference type="Proteomes" id="UP000789396">
    <property type="component" value="Unassembled WGS sequence"/>
</dbReference>
<protein>
    <submittedName>
        <fullName evidence="1">13445_t:CDS:1</fullName>
    </submittedName>
</protein>
<proteinExistence type="predicted"/>
<evidence type="ECO:0000313" key="2">
    <source>
        <dbReference type="Proteomes" id="UP000789396"/>
    </source>
</evidence>
<organism evidence="1 2">
    <name type="scientific">Racocetra fulgida</name>
    <dbReference type="NCBI Taxonomy" id="60492"/>
    <lineage>
        <taxon>Eukaryota</taxon>
        <taxon>Fungi</taxon>
        <taxon>Fungi incertae sedis</taxon>
        <taxon>Mucoromycota</taxon>
        <taxon>Glomeromycotina</taxon>
        <taxon>Glomeromycetes</taxon>
        <taxon>Diversisporales</taxon>
        <taxon>Gigasporaceae</taxon>
        <taxon>Racocetra</taxon>
    </lineage>
</organism>
<feature type="non-terminal residue" evidence="1">
    <location>
        <position position="47"/>
    </location>
</feature>
<sequence length="47" mass="5452">KEPKTIRYHANSANAEFSFIDIDFYPKIISQQSTVQAELIQSRIQPQ</sequence>
<keyword evidence="2" id="KW-1185">Reference proteome</keyword>
<feature type="non-terminal residue" evidence="1">
    <location>
        <position position="1"/>
    </location>
</feature>
<evidence type="ECO:0000313" key="1">
    <source>
        <dbReference type="EMBL" id="CAG8769300.1"/>
    </source>
</evidence>
<dbReference type="AlphaFoldDB" id="A0A9N9NYW6"/>
<reference evidence="1" key="1">
    <citation type="submission" date="2021-06" db="EMBL/GenBank/DDBJ databases">
        <authorList>
            <person name="Kallberg Y."/>
            <person name="Tangrot J."/>
            <person name="Rosling A."/>
        </authorList>
    </citation>
    <scope>NUCLEOTIDE SEQUENCE</scope>
    <source>
        <strain evidence="1">IN212</strain>
    </source>
</reference>
<name>A0A9N9NYW6_9GLOM</name>
<comment type="caution">
    <text evidence="1">The sequence shown here is derived from an EMBL/GenBank/DDBJ whole genome shotgun (WGS) entry which is preliminary data.</text>
</comment>
<accession>A0A9N9NYW6</accession>
<gene>
    <name evidence="1" type="ORF">RFULGI_LOCUS14939</name>
</gene>